<organism evidence="1 2">
    <name type="scientific">Cinchona calisaya</name>
    <dbReference type="NCBI Taxonomy" id="153742"/>
    <lineage>
        <taxon>Eukaryota</taxon>
        <taxon>Viridiplantae</taxon>
        <taxon>Streptophyta</taxon>
        <taxon>Embryophyta</taxon>
        <taxon>Tracheophyta</taxon>
        <taxon>Spermatophyta</taxon>
        <taxon>Magnoliopsida</taxon>
        <taxon>eudicotyledons</taxon>
        <taxon>Gunneridae</taxon>
        <taxon>Pentapetalae</taxon>
        <taxon>asterids</taxon>
        <taxon>lamiids</taxon>
        <taxon>Gentianales</taxon>
        <taxon>Rubiaceae</taxon>
        <taxon>Cinchonoideae</taxon>
        <taxon>Cinchoneae</taxon>
        <taxon>Cinchona</taxon>
    </lineage>
</organism>
<comment type="caution">
    <text evidence="1">The sequence shown here is derived from an EMBL/GenBank/DDBJ whole genome shotgun (WGS) entry which is preliminary data.</text>
</comment>
<proteinExistence type="predicted"/>
<evidence type="ECO:0000313" key="1">
    <source>
        <dbReference type="EMBL" id="KAL3500585.1"/>
    </source>
</evidence>
<sequence>MEIFDSSVGNKQTEEFYSSTAPQASSGSVPKSHAVAFSPAFSSPITKSQTSTDLASPVMSILPDLSSVQNHEKHIMTMGDKEGLMQRNCSLLHNDSSVMHGKSEFPTLPVFPISAMNELLLQSHSLPCPAVCQYAMWSM</sequence>
<reference evidence="1 2" key="1">
    <citation type="submission" date="2024-11" db="EMBL/GenBank/DDBJ databases">
        <title>A near-complete genome assembly of Cinchona calisaya.</title>
        <authorList>
            <person name="Lian D.C."/>
            <person name="Zhao X.W."/>
            <person name="Wei L."/>
        </authorList>
    </citation>
    <scope>NUCLEOTIDE SEQUENCE [LARGE SCALE GENOMIC DNA]</scope>
    <source>
        <tissue evidence="1">Nenye</tissue>
    </source>
</reference>
<keyword evidence="2" id="KW-1185">Reference proteome</keyword>
<gene>
    <name evidence="1" type="ORF">ACH5RR_039678</name>
</gene>
<protein>
    <submittedName>
        <fullName evidence="1">Uncharacterized protein</fullName>
    </submittedName>
</protein>
<dbReference type="AlphaFoldDB" id="A0ABD2Y1L0"/>
<evidence type="ECO:0000313" key="2">
    <source>
        <dbReference type="Proteomes" id="UP001630127"/>
    </source>
</evidence>
<dbReference type="Proteomes" id="UP001630127">
    <property type="component" value="Unassembled WGS sequence"/>
</dbReference>
<name>A0ABD2Y1L0_9GENT</name>
<dbReference type="EMBL" id="JBJUIK010000016">
    <property type="protein sequence ID" value="KAL3500585.1"/>
    <property type="molecule type" value="Genomic_DNA"/>
</dbReference>
<accession>A0ABD2Y1L0</accession>